<dbReference type="AlphaFoldDB" id="A0A9E2NS35"/>
<proteinExistence type="predicted"/>
<reference evidence="1" key="1">
    <citation type="journal article" date="2021" name="PeerJ">
        <title>Extensive microbial diversity within the chicken gut microbiome revealed by metagenomics and culture.</title>
        <authorList>
            <person name="Gilroy R."/>
            <person name="Ravi A."/>
            <person name="Getino M."/>
            <person name="Pursley I."/>
            <person name="Horton D.L."/>
            <person name="Alikhan N.F."/>
            <person name="Baker D."/>
            <person name="Gharbi K."/>
            <person name="Hall N."/>
            <person name="Watson M."/>
            <person name="Adriaenssens E.M."/>
            <person name="Foster-Nyarko E."/>
            <person name="Jarju S."/>
            <person name="Secka A."/>
            <person name="Antonio M."/>
            <person name="Oren A."/>
            <person name="Chaudhuri R.R."/>
            <person name="La Ragione R."/>
            <person name="Hildebrand F."/>
            <person name="Pallen M.J."/>
        </authorList>
    </citation>
    <scope>NUCLEOTIDE SEQUENCE</scope>
    <source>
        <strain evidence="1">687</strain>
    </source>
</reference>
<name>A0A9E2NS35_9GAMM</name>
<organism evidence="1 2">
    <name type="scientific">Candidatus Anaerobiospirillum merdipullorum</name>
    <dbReference type="NCBI Taxonomy" id="2838450"/>
    <lineage>
        <taxon>Bacteria</taxon>
        <taxon>Pseudomonadati</taxon>
        <taxon>Pseudomonadota</taxon>
        <taxon>Gammaproteobacteria</taxon>
        <taxon>Aeromonadales</taxon>
        <taxon>Succinivibrionaceae</taxon>
        <taxon>Anaerobiospirillum</taxon>
    </lineage>
</organism>
<dbReference type="SUPFAM" id="SSF81606">
    <property type="entry name" value="PP2C-like"/>
    <property type="match status" value="1"/>
</dbReference>
<gene>
    <name evidence="1" type="ORF">IAA31_04635</name>
</gene>
<reference evidence="1" key="2">
    <citation type="submission" date="2021-04" db="EMBL/GenBank/DDBJ databases">
        <authorList>
            <person name="Gilroy R."/>
        </authorList>
    </citation>
    <scope>NUCLEOTIDE SEQUENCE</scope>
    <source>
        <strain evidence="1">687</strain>
    </source>
</reference>
<evidence type="ECO:0000313" key="1">
    <source>
        <dbReference type="EMBL" id="MBU3826758.1"/>
    </source>
</evidence>
<dbReference type="EMBL" id="JAHLFG010000049">
    <property type="protein sequence ID" value="MBU3826758.1"/>
    <property type="molecule type" value="Genomic_DNA"/>
</dbReference>
<accession>A0A9E2NS35</accession>
<dbReference type="Gene3D" id="3.60.40.10">
    <property type="entry name" value="PPM-type phosphatase domain"/>
    <property type="match status" value="1"/>
</dbReference>
<sequence length="296" mass="32785">MADLDFTSLNEVSLPPHCGTMQVLEYFLCGKCSPLQNEDDIFVNEHFAAVVDGATSKSPYRSVDGKTSGKLATTLVKQTIENLKPDVTLSEALESLRQSIYQFYVAHNLLSQVKAQPAQRFTASAVIYSVARQEIWQIGDCQCLINGVLHQNNKLIDELMAAARAAFLEVALSLGEVTLDSLQQHDVGRDFILPFLQRQAILQNHPDPKQPLAFAVLDGFKVDVAKVKVWPVPKDAIIVLASDGYPQLKESLQASEASLEHLLKSDPLCMHEYKSTKGLKVGQKSFDDRAYLKLQV</sequence>
<evidence type="ECO:0000313" key="2">
    <source>
        <dbReference type="Proteomes" id="UP000824150"/>
    </source>
</evidence>
<protein>
    <submittedName>
        <fullName evidence="1">Protein phosphatase 2C domain-containing protein</fullName>
    </submittedName>
</protein>
<dbReference type="Proteomes" id="UP000824150">
    <property type="component" value="Unassembled WGS sequence"/>
</dbReference>
<comment type="caution">
    <text evidence="1">The sequence shown here is derived from an EMBL/GenBank/DDBJ whole genome shotgun (WGS) entry which is preliminary data.</text>
</comment>
<dbReference type="InterPro" id="IPR036457">
    <property type="entry name" value="PPM-type-like_dom_sf"/>
</dbReference>